<evidence type="ECO:0000313" key="2">
    <source>
        <dbReference type="Proteomes" id="UP000001554"/>
    </source>
</evidence>
<organism evidence="2 3">
    <name type="scientific">Branchiostoma floridae</name>
    <name type="common">Florida lancelet</name>
    <name type="synonym">Amphioxus</name>
    <dbReference type="NCBI Taxonomy" id="7739"/>
    <lineage>
        <taxon>Eukaryota</taxon>
        <taxon>Metazoa</taxon>
        <taxon>Chordata</taxon>
        <taxon>Cephalochordata</taxon>
        <taxon>Leptocardii</taxon>
        <taxon>Amphioxiformes</taxon>
        <taxon>Branchiostomatidae</taxon>
        <taxon>Branchiostoma</taxon>
    </lineage>
</organism>
<keyword evidence="2" id="KW-1185">Reference proteome</keyword>
<proteinExistence type="predicted"/>
<dbReference type="GeneID" id="118426279"/>
<dbReference type="OMA" id="HELPIFN"/>
<dbReference type="KEGG" id="bfo:118426279"/>
<gene>
    <name evidence="3" type="primary">LOC118426279</name>
</gene>
<sequence>MRPVFDPSADLKGEDSDAEEERMPPTPPVPSPVIPPLESIPEADEVPEISILDVEEAETSTPEVEEAPQKSPEAEENSDADVVPTAESEPFVIFNPDTAEDQPVAPDNSGGIDLYVDRVQFIPDNATIIKVTGRVMKSNLDSLPDIAAFAELDSSARSPQLAYRLPLNTDPENRKPMSHDTLVLLRVYTVDKDSKTLLVIGSCLFPLFMEEDGQTRFNVGGHQLRLRRGMPDTKKPLLASSLDNVIPVPGASILLRLMPHGEEMIPAPPYKSGFYHSDQSRPNMSEMRILRDFQSDTLFPLSVREAIHRLQIAQGMPPAEEESDAALEQWYRDRLDAKKHLPPRTPASHSDLLRAVRYHIQTGIGIQVEQAHGVNGEGLYVNVFARVSPGAEARELENTPEGYGGEDKIISTKHDFTSLQKSPKWLDPPSIIHPHLEPNTCLLIQVFGLDAVYTPQADGTGPGTVTGKRGQEVRLTTESQLGWTAVPLFDRGCVMAGVHNVPLFMGMPSTEFLTNIAVKSVELSMKGVV</sequence>
<feature type="compositionally biased region" description="Acidic residues" evidence="1">
    <location>
        <begin position="41"/>
        <end position="66"/>
    </location>
</feature>
<evidence type="ECO:0000313" key="3">
    <source>
        <dbReference type="RefSeq" id="XP_035691467.1"/>
    </source>
</evidence>
<name>A0A9J7LY38_BRAFL</name>
<evidence type="ECO:0000256" key="1">
    <source>
        <dbReference type="SAM" id="MobiDB-lite"/>
    </source>
</evidence>
<feature type="compositionally biased region" description="Pro residues" evidence="1">
    <location>
        <begin position="24"/>
        <end position="35"/>
    </location>
</feature>
<dbReference type="RefSeq" id="XP_035691467.1">
    <property type="nucleotide sequence ID" value="XM_035835574.1"/>
</dbReference>
<reference evidence="3" key="2">
    <citation type="submission" date="2025-08" db="UniProtKB">
        <authorList>
            <consortium name="RefSeq"/>
        </authorList>
    </citation>
    <scope>IDENTIFICATION</scope>
    <source>
        <strain evidence="3">S238N-H82</strain>
        <tissue evidence="3">Testes</tissue>
    </source>
</reference>
<protein>
    <submittedName>
        <fullName evidence="3">Uncharacterized protein LOC118426279 isoform X1</fullName>
    </submittedName>
</protein>
<dbReference type="OrthoDB" id="70142at2759"/>
<reference evidence="2" key="1">
    <citation type="journal article" date="2020" name="Nat. Ecol. Evol.">
        <title>Deeply conserved synteny resolves early events in vertebrate evolution.</title>
        <authorList>
            <person name="Simakov O."/>
            <person name="Marletaz F."/>
            <person name="Yue J.X."/>
            <person name="O'Connell B."/>
            <person name="Jenkins J."/>
            <person name="Brandt A."/>
            <person name="Calef R."/>
            <person name="Tung C.H."/>
            <person name="Huang T.K."/>
            <person name="Schmutz J."/>
            <person name="Satoh N."/>
            <person name="Yu J.K."/>
            <person name="Putnam N.H."/>
            <person name="Green R.E."/>
            <person name="Rokhsar D.S."/>
        </authorList>
    </citation>
    <scope>NUCLEOTIDE SEQUENCE [LARGE SCALE GENOMIC DNA]</scope>
    <source>
        <strain evidence="2">S238N-H82</strain>
    </source>
</reference>
<dbReference type="AlphaFoldDB" id="A0A9J7LY38"/>
<dbReference type="Proteomes" id="UP000001554">
    <property type="component" value="Chromosome 11"/>
</dbReference>
<feature type="region of interest" description="Disordered" evidence="1">
    <location>
        <begin position="1"/>
        <end position="83"/>
    </location>
</feature>
<accession>A0A9J7LY38</accession>